<dbReference type="RefSeq" id="XP_037169001.1">
    <property type="nucleotide sequence ID" value="XM_037304206.1"/>
</dbReference>
<dbReference type="OrthoDB" id="426718at2759"/>
<sequence length="297" mass="33630">MRLALRFALSASVFLITLLLIVKIKLEDVWDQYGVSNYIAHSWKNTFQHGPVQNIPTFDGEASHKVVIMAKTEKENTDWVAENLPDWQAAIYTVNPSPNTTDTTLTTPMNKGRESMAYLSYVIDNYANLPSTLVFLHSHRSGFFSAWHTDTPLHDNVDALRSLQIPFVQKNGYVNLRCNWNPGCLEAHRHNAHVTPEVWKDVFAGTSKEEKAQLDTNGQAPTLVGAACCAQFAVSKDQVLARPLSDYERFREWIIDTEKSDAKSGRVLEFLWHVIFGKDAVYCPAEEKCYCDVYGHC</sequence>
<dbReference type="AlphaFoldDB" id="A0A8H6G3A3"/>
<dbReference type="GeneID" id="59283946"/>
<dbReference type="PANTHER" id="PTHR37490:SF2">
    <property type="match status" value="1"/>
</dbReference>
<name>A0A8H6G3A3_9LECA</name>
<dbReference type="PANTHER" id="PTHR37490">
    <property type="entry name" value="EXPRESSED PROTEIN"/>
    <property type="match status" value="1"/>
</dbReference>
<comment type="caution">
    <text evidence="2">The sequence shown here is derived from an EMBL/GenBank/DDBJ whole genome shotgun (WGS) entry which is preliminary data.</text>
</comment>
<reference evidence="2 3" key="1">
    <citation type="journal article" date="2020" name="Genomics">
        <title>Complete, high-quality genomes from long-read metagenomic sequencing of two wolf lichen thalli reveals enigmatic genome architecture.</title>
        <authorList>
            <person name="McKenzie S.K."/>
            <person name="Walston R.F."/>
            <person name="Allen J.L."/>
        </authorList>
    </citation>
    <scope>NUCLEOTIDE SEQUENCE [LARGE SCALE GENOMIC DNA]</scope>
    <source>
        <strain evidence="2">WasteWater2</strain>
    </source>
</reference>
<accession>A0A8H6G3A3</accession>
<organism evidence="2 3">
    <name type="scientific">Letharia columbiana</name>
    <dbReference type="NCBI Taxonomy" id="112416"/>
    <lineage>
        <taxon>Eukaryota</taxon>
        <taxon>Fungi</taxon>
        <taxon>Dikarya</taxon>
        <taxon>Ascomycota</taxon>
        <taxon>Pezizomycotina</taxon>
        <taxon>Lecanoromycetes</taxon>
        <taxon>OSLEUM clade</taxon>
        <taxon>Lecanoromycetidae</taxon>
        <taxon>Lecanorales</taxon>
        <taxon>Lecanorineae</taxon>
        <taxon>Parmeliaceae</taxon>
        <taxon>Letharia</taxon>
    </lineage>
</organism>
<evidence type="ECO:0000313" key="3">
    <source>
        <dbReference type="Proteomes" id="UP000578531"/>
    </source>
</evidence>
<dbReference type="InterPro" id="IPR021838">
    <property type="entry name" value="DUF3431"/>
</dbReference>
<evidence type="ECO:0000313" key="2">
    <source>
        <dbReference type="EMBL" id="KAF6239726.1"/>
    </source>
</evidence>
<dbReference type="Pfam" id="PF11913">
    <property type="entry name" value="DUF3431"/>
    <property type="match status" value="1"/>
</dbReference>
<protein>
    <submittedName>
        <fullName evidence="2">Uncharacterized protein</fullName>
    </submittedName>
</protein>
<evidence type="ECO:0000256" key="1">
    <source>
        <dbReference type="SAM" id="SignalP"/>
    </source>
</evidence>
<dbReference type="EMBL" id="JACCJC010000005">
    <property type="protein sequence ID" value="KAF6239726.1"/>
    <property type="molecule type" value="Genomic_DNA"/>
</dbReference>
<dbReference type="Proteomes" id="UP000578531">
    <property type="component" value="Unassembled WGS sequence"/>
</dbReference>
<keyword evidence="3" id="KW-1185">Reference proteome</keyword>
<keyword evidence="1" id="KW-0732">Signal</keyword>
<feature type="chain" id="PRO_5034987021" evidence="1">
    <location>
        <begin position="27"/>
        <end position="297"/>
    </location>
</feature>
<proteinExistence type="predicted"/>
<feature type="signal peptide" evidence="1">
    <location>
        <begin position="1"/>
        <end position="26"/>
    </location>
</feature>
<gene>
    <name evidence="2" type="ORF">HO173_002272</name>
</gene>